<reference evidence="2 3" key="1">
    <citation type="submission" date="2024-11" db="EMBL/GenBank/DDBJ databases">
        <title>A near-complete genome assembly of Cinchona calisaya.</title>
        <authorList>
            <person name="Lian D.C."/>
            <person name="Zhao X.W."/>
            <person name="Wei L."/>
        </authorList>
    </citation>
    <scope>NUCLEOTIDE SEQUENCE [LARGE SCALE GENOMIC DNA]</scope>
    <source>
        <tissue evidence="2">Nenye</tissue>
    </source>
</reference>
<keyword evidence="3" id="KW-1185">Reference proteome</keyword>
<protein>
    <submittedName>
        <fullName evidence="2">Uncharacterized protein</fullName>
    </submittedName>
</protein>
<organism evidence="2 3">
    <name type="scientific">Cinchona calisaya</name>
    <dbReference type="NCBI Taxonomy" id="153742"/>
    <lineage>
        <taxon>Eukaryota</taxon>
        <taxon>Viridiplantae</taxon>
        <taxon>Streptophyta</taxon>
        <taxon>Embryophyta</taxon>
        <taxon>Tracheophyta</taxon>
        <taxon>Spermatophyta</taxon>
        <taxon>Magnoliopsida</taxon>
        <taxon>eudicotyledons</taxon>
        <taxon>Gunneridae</taxon>
        <taxon>Pentapetalae</taxon>
        <taxon>asterids</taxon>
        <taxon>lamiids</taxon>
        <taxon>Gentianales</taxon>
        <taxon>Rubiaceae</taxon>
        <taxon>Cinchonoideae</taxon>
        <taxon>Cinchoneae</taxon>
        <taxon>Cinchona</taxon>
    </lineage>
</organism>
<feature type="compositionally biased region" description="Basic and acidic residues" evidence="1">
    <location>
        <begin position="28"/>
        <end position="41"/>
    </location>
</feature>
<feature type="region of interest" description="Disordered" evidence="1">
    <location>
        <begin position="24"/>
        <end position="99"/>
    </location>
</feature>
<dbReference type="AlphaFoldDB" id="A0ABD3AHK7"/>
<sequence>ALNQNWIVKFKRNLKENPMIILLNPRSNQDREVQEELEGKPNDYPTQPKVQTQAPEYAPTQAQNMDNDDDIDTTYDFIMQPRASSNPTLEDQHISDHDD</sequence>
<proteinExistence type="predicted"/>
<name>A0ABD3AHK7_9GENT</name>
<accession>A0ABD3AHK7</accession>
<evidence type="ECO:0000313" key="3">
    <source>
        <dbReference type="Proteomes" id="UP001630127"/>
    </source>
</evidence>
<gene>
    <name evidence="2" type="ORF">ACH5RR_008675</name>
</gene>
<comment type="caution">
    <text evidence="2">The sequence shown here is derived from an EMBL/GenBank/DDBJ whole genome shotgun (WGS) entry which is preliminary data.</text>
</comment>
<evidence type="ECO:0000313" key="2">
    <source>
        <dbReference type="EMBL" id="KAL3529353.1"/>
    </source>
</evidence>
<dbReference type="Proteomes" id="UP001630127">
    <property type="component" value="Unassembled WGS sequence"/>
</dbReference>
<evidence type="ECO:0000256" key="1">
    <source>
        <dbReference type="SAM" id="MobiDB-lite"/>
    </source>
</evidence>
<dbReference type="EMBL" id="JBJUIK010000004">
    <property type="protein sequence ID" value="KAL3529353.1"/>
    <property type="molecule type" value="Genomic_DNA"/>
</dbReference>
<feature type="compositionally biased region" description="Polar residues" evidence="1">
    <location>
        <begin position="44"/>
        <end position="54"/>
    </location>
</feature>
<feature type="non-terminal residue" evidence="2">
    <location>
        <position position="1"/>
    </location>
</feature>
<feature type="compositionally biased region" description="Basic and acidic residues" evidence="1">
    <location>
        <begin position="90"/>
        <end position="99"/>
    </location>
</feature>